<reference evidence="1 2" key="1">
    <citation type="journal article" date="2014" name="Int. J. Syst. Evol. Microbiol.">
        <title>Leptospira mayottensis sp. nov., a pathogenic species of the genus Leptospira isolated from humans.</title>
        <authorList>
            <person name="Bourhy P."/>
            <person name="Collet L."/>
            <person name="Brisse S."/>
            <person name="Picardeau M."/>
        </authorList>
    </citation>
    <scope>NUCLEOTIDE SEQUENCE [LARGE SCALE GENOMIC DNA]</scope>
    <source>
        <strain evidence="1 2">200901122</strain>
    </source>
</reference>
<dbReference type="EMBL" id="AKWM02000024">
    <property type="protein sequence ID" value="EKS01094.1"/>
    <property type="molecule type" value="Genomic_DNA"/>
</dbReference>
<name>A0AA87MRM0_9LEPT</name>
<gene>
    <name evidence="1" type="ORF">LEP1GSC125_3829</name>
</gene>
<comment type="caution">
    <text evidence="1">The sequence shown here is derived from an EMBL/GenBank/DDBJ whole genome shotgun (WGS) entry which is preliminary data.</text>
</comment>
<evidence type="ECO:0000313" key="2">
    <source>
        <dbReference type="Proteomes" id="UP000001343"/>
    </source>
</evidence>
<dbReference type="Proteomes" id="UP000001343">
    <property type="component" value="Unassembled WGS sequence"/>
</dbReference>
<evidence type="ECO:0000313" key="1">
    <source>
        <dbReference type="EMBL" id="EKS01094.1"/>
    </source>
</evidence>
<accession>A0AA87MRM0</accession>
<sequence>MSFENIIVFGDPRDKNLNLGQTINSQNGSSLFNNIWNSK</sequence>
<organism evidence="1 2">
    <name type="scientific">Leptospira mayottensis 200901122</name>
    <dbReference type="NCBI Taxonomy" id="1193010"/>
    <lineage>
        <taxon>Bacteria</taxon>
        <taxon>Pseudomonadati</taxon>
        <taxon>Spirochaetota</taxon>
        <taxon>Spirochaetia</taxon>
        <taxon>Leptospirales</taxon>
        <taxon>Leptospiraceae</taxon>
        <taxon>Leptospira</taxon>
    </lineage>
</organism>
<proteinExistence type="predicted"/>
<dbReference type="AlphaFoldDB" id="A0AA87MRM0"/>
<protein>
    <submittedName>
        <fullName evidence="1">Uncharacterized protein</fullName>
    </submittedName>
</protein>